<proteinExistence type="predicted"/>
<dbReference type="InterPro" id="IPR029526">
    <property type="entry name" value="PGBD"/>
</dbReference>
<comment type="caution">
    <text evidence="2">The sequence shown here is derived from an EMBL/GenBank/DDBJ whole genome shotgun (WGS) entry which is preliminary data.</text>
</comment>
<reference evidence="2 3" key="1">
    <citation type="submission" date="2023-02" db="EMBL/GenBank/DDBJ databases">
        <title>LHISI_Scaffold_Assembly.</title>
        <authorList>
            <person name="Stuart O.P."/>
            <person name="Cleave R."/>
            <person name="Magrath M.J.L."/>
            <person name="Mikheyev A.S."/>
        </authorList>
    </citation>
    <scope>NUCLEOTIDE SEQUENCE [LARGE SCALE GENOMIC DNA]</scope>
    <source>
        <strain evidence="2">Daus_M_001</strain>
        <tissue evidence="2">Leg muscle</tissue>
    </source>
</reference>
<accession>A0ABQ9IH97</accession>
<dbReference type="EMBL" id="JARBHB010000001">
    <property type="protein sequence ID" value="KAJ8896026.1"/>
    <property type="molecule type" value="Genomic_DNA"/>
</dbReference>
<sequence>MTFLYAHQKGFHVDWKEIGQFFGLLLLSGYHSVPTEDILGKIQPMYEELNKNLQQFGIFHKDLSIDESMVPYYGHHSCKMFIRGKPIRFSYKVWLLCSNNGYPFTYNMEIYGGKSASHNELLGSRVVNNLLSVVENPLSPVFIDEWMYVLSNCTPENAVSEVASTVGWQLVRSHDAHRNVAIRLGDASGSFGV</sequence>
<keyword evidence="3" id="KW-1185">Reference proteome</keyword>
<evidence type="ECO:0000313" key="3">
    <source>
        <dbReference type="Proteomes" id="UP001159363"/>
    </source>
</evidence>
<organism evidence="2 3">
    <name type="scientific">Dryococelus australis</name>
    <dbReference type="NCBI Taxonomy" id="614101"/>
    <lineage>
        <taxon>Eukaryota</taxon>
        <taxon>Metazoa</taxon>
        <taxon>Ecdysozoa</taxon>
        <taxon>Arthropoda</taxon>
        <taxon>Hexapoda</taxon>
        <taxon>Insecta</taxon>
        <taxon>Pterygota</taxon>
        <taxon>Neoptera</taxon>
        <taxon>Polyneoptera</taxon>
        <taxon>Phasmatodea</taxon>
        <taxon>Verophasmatodea</taxon>
        <taxon>Anareolatae</taxon>
        <taxon>Phasmatidae</taxon>
        <taxon>Eurycanthinae</taxon>
        <taxon>Dryococelus</taxon>
    </lineage>
</organism>
<dbReference type="PANTHER" id="PTHR47055">
    <property type="entry name" value="DDE_TNP_1_7 DOMAIN-CONTAINING PROTEIN"/>
    <property type="match status" value="1"/>
</dbReference>
<dbReference type="Proteomes" id="UP001159363">
    <property type="component" value="Chromosome 1"/>
</dbReference>
<dbReference type="Pfam" id="PF13843">
    <property type="entry name" value="DDE_Tnp_1_7"/>
    <property type="match status" value="1"/>
</dbReference>
<evidence type="ECO:0000259" key="1">
    <source>
        <dbReference type="Pfam" id="PF13843"/>
    </source>
</evidence>
<gene>
    <name evidence="2" type="ORF">PR048_001367</name>
</gene>
<protein>
    <recommendedName>
        <fullName evidence="1">PiggyBac transposable element-derived protein domain-containing protein</fullName>
    </recommendedName>
</protein>
<dbReference type="PANTHER" id="PTHR47055:SF3">
    <property type="entry name" value="PHORBOL-ESTER_DAG-TYPE DOMAIN-CONTAINING PROTEIN"/>
    <property type="match status" value="1"/>
</dbReference>
<feature type="domain" description="PiggyBac transposable element-derived protein" evidence="1">
    <location>
        <begin position="35"/>
        <end position="145"/>
    </location>
</feature>
<dbReference type="InterPro" id="IPR052638">
    <property type="entry name" value="PiggyBac_TE-derived"/>
</dbReference>
<evidence type="ECO:0000313" key="2">
    <source>
        <dbReference type="EMBL" id="KAJ8896026.1"/>
    </source>
</evidence>
<name>A0ABQ9IH97_9NEOP</name>